<dbReference type="AlphaFoldDB" id="A0A8S9Q025"/>
<comment type="caution">
    <text evidence="2">The sequence shown here is derived from an EMBL/GenBank/DDBJ whole genome shotgun (WGS) entry which is preliminary data.</text>
</comment>
<name>A0A8S9Q025_BRACR</name>
<organism evidence="2 3">
    <name type="scientific">Brassica cretica</name>
    <name type="common">Mustard</name>
    <dbReference type="NCBI Taxonomy" id="69181"/>
    <lineage>
        <taxon>Eukaryota</taxon>
        <taxon>Viridiplantae</taxon>
        <taxon>Streptophyta</taxon>
        <taxon>Embryophyta</taxon>
        <taxon>Tracheophyta</taxon>
        <taxon>Spermatophyta</taxon>
        <taxon>Magnoliopsida</taxon>
        <taxon>eudicotyledons</taxon>
        <taxon>Gunneridae</taxon>
        <taxon>Pentapetalae</taxon>
        <taxon>rosids</taxon>
        <taxon>malvids</taxon>
        <taxon>Brassicales</taxon>
        <taxon>Brassicaceae</taxon>
        <taxon>Brassiceae</taxon>
        <taxon>Brassica</taxon>
    </lineage>
</organism>
<reference evidence="2" key="1">
    <citation type="submission" date="2019-12" db="EMBL/GenBank/DDBJ databases">
        <title>Genome sequencing and annotation of Brassica cretica.</title>
        <authorList>
            <person name="Studholme D.J."/>
            <person name="Sarris P."/>
        </authorList>
    </citation>
    <scope>NUCLEOTIDE SEQUENCE</scope>
    <source>
        <strain evidence="2">PFS-109/04</strain>
        <tissue evidence="2">Leaf</tissue>
    </source>
</reference>
<sequence length="222" mass="24902">MAPKQDPTTLAVTTIGTQMEDVEHRFRECLCATVENEQQISKPQGEVQSGRHDMKMMKGNILSEVRLVGVNSESVTPVFKPDQVETQPEVITTPQSPKRVDGLLPFVSLSIVPARRSLEGSRDNRTQSNLKDQRRPSYNPCRFNGEHYFAGHKCKNHQRFKCLEVEEGDESDIDENEAEEEITPSVGRKGDNDAAFLTLSLCSMVGITSERSMRMRGFIGDT</sequence>
<protein>
    <submittedName>
        <fullName evidence="2">Uncharacterized protein</fullName>
    </submittedName>
</protein>
<proteinExistence type="predicted"/>
<dbReference type="Proteomes" id="UP000712600">
    <property type="component" value="Unassembled WGS sequence"/>
</dbReference>
<dbReference type="EMBL" id="QGKX02001347">
    <property type="protein sequence ID" value="KAF3524022.1"/>
    <property type="molecule type" value="Genomic_DNA"/>
</dbReference>
<gene>
    <name evidence="2" type="ORF">F2Q69_00046193</name>
</gene>
<evidence type="ECO:0000313" key="2">
    <source>
        <dbReference type="EMBL" id="KAF3524022.1"/>
    </source>
</evidence>
<feature type="region of interest" description="Disordered" evidence="1">
    <location>
        <begin position="117"/>
        <end position="137"/>
    </location>
</feature>
<evidence type="ECO:0000313" key="3">
    <source>
        <dbReference type="Proteomes" id="UP000712600"/>
    </source>
</evidence>
<accession>A0A8S9Q025</accession>
<evidence type="ECO:0000256" key="1">
    <source>
        <dbReference type="SAM" id="MobiDB-lite"/>
    </source>
</evidence>
<feature type="compositionally biased region" description="Basic and acidic residues" evidence="1">
    <location>
        <begin position="117"/>
        <end position="135"/>
    </location>
</feature>